<comment type="caution">
    <text evidence="6">The sequence shown here is derived from an EMBL/GenBank/DDBJ whole genome shotgun (WGS) entry which is preliminary data.</text>
</comment>
<dbReference type="SUPFAM" id="SSF54373">
    <property type="entry name" value="FAD-linked reductases, C-terminal domain"/>
    <property type="match status" value="1"/>
</dbReference>
<dbReference type="EMBL" id="WUBL01000001">
    <property type="protein sequence ID" value="KAF2973451.1"/>
    <property type="molecule type" value="Genomic_DNA"/>
</dbReference>
<dbReference type="Pfam" id="PF05199">
    <property type="entry name" value="GMC_oxred_C"/>
    <property type="match status" value="1"/>
</dbReference>
<dbReference type="PANTHER" id="PTHR11552:SF111">
    <property type="entry name" value="GLUCOSE-METHANOL-CHOLINE OXIDOREDUCTASE N-TERMINAL DOMAIN-CONTAINING PROTEIN"/>
    <property type="match status" value="1"/>
</dbReference>
<dbReference type="Gene3D" id="3.30.560.10">
    <property type="entry name" value="Glucose Oxidase, domain 3"/>
    <property type="match status" value="1"/>
</dbReference>
<organism evidence="6 7">
    <name type="scientific">Xylaria multiplex</name>
    <dbReference type="NCBI Taxonomy" id="323545"/>
    <lineage>
        <taxon>Eukaryota</taxon>
        <taxon>Fungi</taxon>
        <taxon>Dikarya</taxon>
        <taxon>Ascomycota</taxon>
        <taxon>Pezizomycotina</taxon>
        <taxon>Sordariomycetes</taxon>
        <taxon>Xylariomycetidae</taxon>
        <taxon>Xylariales</taxon>
        <taxon>Xylariaceae</taxon>
        <taxon>Xylaria</taxon>
    </lineage>
</organism>
<dbReference type="InterPro" id="IPR012132">
    <property type="entry name" value="GMC_OxRdtase"/>
</dbReference>
<dbReference type="Proteomes" id="UP000481858">
    <property type="component" value="Unassembled WGS sequence"/>
</dbReference>
<feature type="chain" id="PRO_5028957816" description="Glucose-methanol-choline oxidoreductase N-terminal domain-containing protein" evidence="4">
    <location>
        <begin position="23"/>
        <end position="580"/>
    </location>
</feature>
<dbReference type="OrthoDB" id="269227at2759"/>
<feature type="binding site" evidence="3">
    <location>
        <position position="520"/>
    </location>
    <ligand>
        <name>substrate</name>
    </ligand>
</feature>
<dbReference type="AlphaFoldDB" id="A0A7C8MZP5"/>
<feature type="signal peptide" evidence="4">
    <location>
        <begin position="1"/>
        <end position="22"/>
    </location>
</feature>
<dbReference type="PROSITE" id="PS00624">
    <property type="entry name" value="GMC_OXRED_2"/>
    <property type="match status" value="1"/>
</dbReference>
<gene>
    <name evidence="6" type="ORF">GQX73_g79</name>
</gene>
<sequence>MKWTKGLFALPAAEICIAQAYAEYDIIIVGGGVAGLVLADRLSENADSKVLLLEAGPDPSDDPLISTPAFAGESWPSKYSWNFTEVPQTNLGGFEPQLNLGHVLGGGSAINFMAYCRGAQSVFNEWANISGIRELAWDYIIDDFRGCANLFIPDPLPYTQTINESVYSRDGKVFVSYDRSDRLSQLEPDFWNAWLDDLQQPAQVADLNGGTGIGLVKGGPHAVRNSNGTRSYAWSSYGYRAATRSNVKILHSSRVIKINFDNVGRDTPRAASINYVSGNSTSVKTIVGKEMILSAGAINTPRLLLLSGVGPKDHLNSLGIPLIKDSPEIGLNVRDHHLVVNIFQAPSNIITATSLSNATRLAEFQAQYDSTSGGPLSEPGPQSSTFFTERVPDDILDSFGVNVSFHKSLPKDRPFLAYQYAGVSFLPQFAGLNAVTAFVALVQPEASGYVRLKSPNWQDDPVISTNYFGSDADLAIAKYGYHRLLNKTRSDALSRVNVGEVFPGPNMTTTQAFQQGAQTYHHSVGSVSLGKVLDSQFRVKGITGLRVIDSSAIPVITTCHTQSSVYALAEAAAKIIKAQG</sequence>
<dbReference type="Pfam" id="PF00732">
    <property type="entry name" value="GMC_oxred_N"/>
    <property type="match status" value="1"/>
</dbReference>
<proteinExistence type="inferred from homology"/>
<comment type="similarity">
    <text evidence="1">Belongs to the GMC oxidoreductase family.</text>
</comment>
<protein>
    <recommendedName>
        <fullName evidence="5">Glucose-methanol-choline oxidoreductase N-terminal domain-containing protein</fullName>
    </recommendedName>
</protein>
<dbReference type="InterPro" id="IPR007867">
    <property type="entry name" value="GMC_OxRtase_C"/>
</dbReference>
<accession>A0A7C8MZP5</accession>
<dbReference type="GO" id="GO:0016614">
    <property type="term" value="F:oxidoreductase activity, acting on CH-OH group of donors"/>
    <property type="evidence" value="ECO:0007669"/>
    <property type="project" value="InterPro"/>
</dbReference>
<feature type="domain" description="Glucose-methanol-choline oxidoreductase N-terminal" evidence="5">
    <location>
        <begin position="296"/>
        <end position="310"/>
    </location>
</feature>
<evidence type="ECO:0000313" key="6">
    <source>
        <dbReference type="EMBL" id="KAF2973451.1"/>
    </source>
</evidence>
<feature type="binding site" evidence="3">
    <location>
        <position position="255"/>
    </location>
    <ligand>
        <name>FAD</name>
        <dbReference type="ChEBI" id="CHEBI:57692"/>
    </ligand>
</feature>
<dbReference type="InParanoid" id="A0A7C8MZP5"/>
<keyword evidence="4" id="KW-0732">Signal</keyword>
<dbReference type="Gene3D" id="3.50.50.60">
    <property type="entry name" value="FAD/NAD(P)-binding domain"/>
    <property type="match status" value="1"/>
</dbReference>
<evidence type="ECO:0000313" key="7">
    <source>
        <dbReference type="Proteomes" id="UP000481858"/>
    </source>
</evidence>
<dbReference type="PIRSF" id="PIRSF000137">
    <property type="entry name" value="Alcohol_oxidase"/>
    <property type="match status" value="1"/>
</dbReference>
<comment type="cofactor">
    <cofactor evidence="3">
        <name>FAD</name>
        <dbReference type="ChEBI" id="CHEBI:57692"/>
    </cofactor>
</comment>
<feature type="active site" description="Proton donor" evidence="2">
    <location>
        <position position="522"/>
    </location>
</feature>
<dbReference type="SUPFAM" id="SSF51905">
    <property type="entry name" value="FAD/NAD(P)-binding domain"/>
    <property type="match status" value="1"/>
</dbReference>
<keyword evidence="7" id="KW-1185">Reference proteome</keyword>
<evidence type="ECO:0000256" key="2">
    <source>
        <dbReference type="PIRSR" id="PIRSR000137-1"/>
    </source>
</evidence>
<evidence type="ECO:0000256" key="3">
    <source>
        <dbReference type="PIRSR" id="PIRSR000137-2"/>
    </source>
</evidence>
<dbReference type="InterPro" id="IPR000172">
    <property type="entry name" value="GMC_OxRdtase_N"/>
</dbReference>
<keyword evidence="3" id="KW-0285">Flavoprotein</keyword>
<name>A0A7C8MZP5_9PEZI</name>
<feature type="binding site" evidence="3">
    <location>
        <position position="103"/>
    </location>
    <ligand>
        <name>FAD</name>
        <dbReference type="ChEBI" id="CHEBI:57692"/>
    </ligand>
</feature>
<evidence type="ECO:0000256" key="4">
    <source>
        <dbReference type="SAM" id="SignalP"/>
    </source>
</evidence>
<feature type="active site" description="Proton acceptor" evidence="2">
    <location>
        <position position="560"/>
    </location>
</feature>
<dbReference type="PANTHER" id="PTHR11552">
    <property type="entry name" value="GLUCOSE-METHANOL-CHOLINE GMC OXIDOREDUCTASE"/>
    <property type="match status" value="1"/>
</dbReference>
<keyword evidence="3" id="KW-0274">FAD</keyword>
<dbReference type="GO" id="GO:0050660">
    <property type="term" value="F:flavin adenine dinucleotide binding"/>
    <property type="evidence" value="ECO:0007669"/>
    <property type="project" value="InterPro"/>
</dbReference>
<evidence type="ECO:0000259" key="5">
    <source>
        <dbReference type="PROSITE" id="PS00624"/>
    </source>
</evidence>
<evidence type="ECO:0000256" key="1">
    <source>
        <dbReference type="ARBA" id="ARBA00010790"/>
    </source>
</evidence>
<reference evidence="6 7" key="1">
    <citation type="submission" date="2019-12" db="EMBL/GenBank/DDBJ databases">
        <title>Draft genome sequence of the ascomycete Xylaria multiplex DSM 110363.</title>
        <authorList>
            <person name="Buettner E."/>
            <person name="Kellner H."/>
        </authorList>
    </citation>
    <scope>NUCLEOTIDE SEQUENCE [LARGE SCALE GENOMIC DNA]</scope>
    <source>
        <strain evidence="6 7">DSM 110363</strain>
    </source>
</reference>
<dbReference type="InterPro" id="IPR036188">
    <property type="entry name" value="FAD/NAD-bd_sf"/>
</dbReference>